<dbReference type="STRING" id="225991.MA05_13495"/>
<dbReference type="EMBL" id="JBOK01000026">
    <property type="protein sequence ID" value="EXU78811.1"/>
    <property type="molecule type" value="Genomic_DNA"/>
</dbReference>
<comment type="catalytic activity">
    <reaction evidence="8 9">
        <text>hydroxymethylbilane = uroporphyrinogen III + H2O</text>
        <dbReference type="Rhea" id="RHEA:18965"/>
        <dbReference type="ChEBI" id="CHEBI:15377"/>
        <dbReference type="ChEBI" id="CHEBI:57308"/>
        <dbReference type="ChEBI" id="CHEBI:57845"/>
        <dbReference type="EC" id="4.2.1.75"/>
    </reaction>
</comment>
<evidence type="ECO:0000256" key="7">
    <source>
        <dbReference type="ARBA" id="ARBA00040167"/>
    </source>
</evidence>
<reference evidence="11 12" key="1">
    <citation type="submission" date="2014-01" db="EMBL/GenBank/DDBJ databases">
        <title>Interspecies Systems Biology Uncovers Metabolites Affecting C. elegans Gene Expression and Life History Traits.</title>
        <authorList>
            <person name="Watson E."/>
            <person name="Macneil L.T."/>
            <person name="Ritter A.D."/>
            <person name="Yilmaz L.S."/>
            <person name="Rosebrock A.P."/>
            <person name="Caudy A.A."/>
            <person name="Walhout A.J."/>
        </authorList>
    </citation>
    <scope>NUCLEOTIDE SEQUENCE [LARGE SCALE GENOMIC DNA]</scope>
    <source>
        <strain evidence="11 12">DA1877</strain>
    </source>
</reference>
<evidence type="ECO:0000256" key="6">
    <source>
        <dbReference type="ARBA" id="ARBA00037589"/>
    </source>
</evidence>
<proteinExistence type="inferred from homology"/>
<dbReference type="RefSeq" id="WP_043386981.1">
    <property type="nucleotide sequence ID" value="NZ_JBOK01000026.1"/>
</dbReference>
<dbReference type="Gene3D" id="3.40.50.10090">
    <property type="match status" value="2"/>
</dbReference>
<accession>A0A014MAN9</accession>
<evidence type="ECO:0000259" key="10">
    <source>
        <dbReference type="Pfam" id="PF02602"/>
    </source>
</evidence>
<evidence type="ECO:0000256" key="9">
    <source>
        <dbReference type="RuleBase" id="RU366031"/>
    </source>
</evidence>
<gene>
    <name evidence="11" type="ORF">AX13_09595</name>
</gene>
<dbReference type="GO" id="GO:0004852">
    <property type="term" value="F:uroporphyrinogen-III synthase activity"/>
    <property type="evidence" value="ECO:0007669"/>
    <property type="project" value="UniProtKB-UniRule"/>
</dbReference>
<dbReference type="EC" id="4.2.1.75" evidence="3 9"/>
<evidence type="ECO:0000256" key="3">
    <source>
        <dbReference type="ARBA" id="ARBA00013109"/>
    </source>
</evidence>
<sequence>MLPLLVVTRPQPDATLWAQQLQAAGVPSHCLPLMEIGPSRSPAAQAALACALQQLDTYNALMFVSGNAVRYFADQLQTTHRAWPAQARIWTPGPGTTKALLAAGVPLSQIDQPAADAAQFDSESLWAQIQTQVRAGQRVLIVRGGDGQDAAGRGRVWLTEQLQRQGVQVDFAPVYERHPPADGTGLLQDIAALRAQNALWLFSSSESVQHLRWSNPAWSWQAHTALATHPRIAEQARDAGFGTVIDTPPTVQGIVASIKSLHDLP</sequence>
<evidence type="ECO:0000256" key="8">
    <source>
        <dbReference type="ARBA" id="ARBA00048617"/>
    </source>
</evidence>
<dbReference type="PATRIC" id="fig|1457173.3.peg.3329"/>
<dbReference type="AlphaFoldDB" id="A0A014MAN9"/>
<dbReference type="InterPro" id="IPR036108">
    <property type="entry name" value="4pyrrol_syn_uPrphyn_synt_sf"/>
</dbReference>
<feature type="domain" description="Tetrapyrrole biosynthesis uroporphyrinogen III synthase" evidence="10">
    <location>
        <begin position="17"/>
        <end position="255"/>
    </location>
</feature>
<evidence type="ECO:0000256" key="5">
    <source>
        <dbReference type="ARBA" id="ARBA00023244"/>
    </source>
</evidence>
<evidence type="ECO:0000313" key="12">
    <source>
        <dbReference type="Proteomes" id="UP000020766"/>
    </source>
</evidence>
<dbReference type="GO" id="GO:0006780">
    <property type="term" value="P:uroporphyrinogen III biosynthetic process"/>
    <property type="evidence" value="ECO:0007669"/>
    <property type="project" value="UniProtKB-UniRule"/>
</dbReference>
<evidence type="ECO:0000256" key="4">
    <source>
        <dbReference type="ARBA" id="ARBA00023239"/>
    </source>
</evidence>
<dbReference type="SUPFAM" id="SSF69618">
    <property type="entry name" value="HemD-like"/>
    <property type="match status" value="1"/>
</dbReference>
<keyword evidence="12" id="KW-1185">Reference proteome</keyword>
<dbReference type="InterPro" id="IPR039793">
    <property type="entry name" value="UROS/Hem4"/>
</dbReference>
<dbReference type="PANTHER" id="PTHR38042">
    <property type="entry name" value="UROPORPHYRINOGEN-III SYNTHASE, CHLOROPLASTIC"/>
    <property type="match status" value="1"/>
</dbReference>
<comment type="caution">
    <text evidence="11">The sequence shown here is derived from an EMBL/GenBank/DDBJ whole genome shotgun (WGS) entry which is preliminary data.</text>
</comment>
<comment type="function">
    <text evidence="6 9">Catalyzes cyclization of the linear tetrapyrrole, hydroxymethylbilane, to the macrocyclic uroporphyrinogen III.</text>
</comment>
<comment type="pathway">
    <text evidence="1 9">Porphyrin-containing compound metabolism; protoporphyrin-IX biosynthesis; coproporphyrinogen-III from 5-aminolevulinate: step 3/4.</text>
</comment>
<evidence type="ECO:0000313" key="11">
    <source>
        <dbReference type="EMBL" id="EXU78811.1"/>
    </source>
</evidence>
<evidence type="ECO:0000256" key="2">
    <source>
        <dbReference type="ARBA" id="ARBA00008133"/>
    </source>
</evidence>
<dbReference type="CDD" id="cd06578">
    <property type="entry name" value="HemD"/>
    <property type="match status" value="1"/>
</dbReference>
<dbReference type="Proteomes" id="UP000020766">
    <property type="component" value="Unassembled WGS sequence"/>
</dbReference>
<keyword evidence="4 9" id="KW-0456">Lyase</keyword>
<dbReference type="PANTHER" id="PTHR38042:SF1">
    <property type="entry name" value="UROPORPHYRINOGEN-III SYNTHASE, CHLOROPLASTIC"/>
    <property type="match status" value="1"/>
</dbReference>
<name>A0A014MAN9_9BURK</name>
<comment type="similarity">
    <text evidence="2 9">Belongs to the uroporphyrinogen-III synthase family.</text>
</comment>
<dbReference type="InterPro" id="IPR003754">
    <property type="entry name" value="4pyrrol_synth_uPrphyn_synth"/>
</dbReference>
<evidence type="ECO:0000256" key="1">
    <source>
        <dbReference type="ARBA" id="ARBA00004772"/>
    </source>
</evidence>
<protein>
    <recommendedName>
        <fullName evidence="7 9">Uroporphyrinogen-III synthase</fullName>
        <ecNumber evidence="3 9">4.2.1.75</ecNumber>
    </recommendedName>
</protein>
<dbReference type="GO" id="GO:0006782">
    <property type="term" value="P:protoporphyrinogen IX biosynthetic process"/>
    <property type="evidence" value="ECO:0007669"/>
    <property type="project" value="UniProtKB-UniRule"/>
</dbReference>
<keyword evidence="5 9" id="KW-0627">Porphyrin biosynthesis</keyword>
<dbReference type="Pfam" id="PF02602">
    <property type="entry name" value="HEM4"/>
    <property type="match status" value="1"/>
</dbReference>
<organism evidence="11 12">
    <name type="scientific">Comamonas aquatica DA1877</name>
    <dbReference type="NCBI Taxonomy" id="1457173"/>
    <lineage>
        <taxon>Bacteria</taxon>
        <taxon>Pseudomonadati</taxon>
        <taxon>Pseudomonadota</taxon>
        <taxon>Betaproteobacteria</taxon>
        <taxon>Burkholderiales</taxon>
        <taxon>Comamonadaceae</taxon>
        <taxon>Comamonas</taxon>
    </lineage>
</organism>